<feature type="transmembrane region" description="Helical" evidence="16">
    <location>
        <begin position="555"/>
        <end position="573"/>
    </location>
</feature>
<dbReference type="InterPro" id="IPR031649">
    <property type="entry name" value="GPHH_dom"/>
</dbReference>
<feature type="transmembrane region" description="Helical" evidence="16">
    <location>
        <begin position="514"/>
        <end position="535"/>
    </location>
</feature>
<organism evidence="20">
    <name type="scientific">Periplaneta americana</name>
    <name type="common">American cockroach</name>
    <name type="synonym">Blatta americana</name>
    <dbReference type="NCBI Taxonomy" id="6978"/>
    <lineage>
        <taxon>Eukaryota</taxon>
        <taxon>Metazoa</taxon>
        <taxon>Ecdysozoa</taxon>
        <taxon>Arthropoda</taxon>
        <taxon>Hexapoda</taxon>
        <taxon>Insecta</taxon>
        <taxon>Pterygota</taxon>
        <taxon>Neoptera</taxon>
        <taxon>Polyneoptera</taxon>
        <taxon>Dictyoptera</taxon>
        <taxon>Blattodea</taxon>
        <taxon>Blattoidea</taxon>
        <taxon>Blattidae</taxon>
        <taxon>Blattinae</taxon>
        <taxon>Periplaneta</taxon>
    </lineage>
</organism>
<feature type="transmembrane region" description="Helical" evidence="16">
    <location>
        <begin position="1201"/>
        <end position="1221"/>
    </location>
</feature>
<feature type="transmembrane region" description="Helical" evidence="16">
    <location>
        <begin position="982"/>
        <end position="1005"/>
    </location>
</feature>
<dbReference type="PANTHER" id="PTHR10037">
    <property type="entry name" value="VOLTAGE-GATED CATION CHANNEL CALCIUM AND SODIUM"/>
    <property type="match status" value="1"/>
</dbReference>
<evidence type="ECO:0000256" key="1">
    <source>
        <dbReference type="ARBA" id="ARBA00004651"/>
    </source>
</evidence>
<feature type="domain" description="Ion transport" evidence="18">
    <location>
        <begin position="519"/>
        <end position="746"/>
    </location>
</feature>
<dbReference type="GO" id="GO:0005248">
    <property type="term" value="F:voltage-gated sodium channel activity"/>
    <property type="evidence" value="ECO:0007669"/>
    <property type="project" value="InterPro"/>
</dbReference>
<dbReference type="GO" id="GO:0086010">
    <property type="term" value="P:membrane depolarization during action potential"/>
    <property type="evidence" value="ECO:0007669"/>
    <property type="project" value="TreeGrafter"/>
</dbReference>
<keyword evidence="2 16" id="KW-0813">Transport</keyword>
<evidence type="ECO:0000256" key="14">
    <source>
        <dbReference type="ARBA" id="ARBA00023201"/>
    </source>
</evidence>
<keyword evidence="15 16" id="KW-0407">Ion channel</keyword>
<evidence type="ECO:0000256" key="9">
    <source>
        <dbReference type="ARBA" id="ARBA00023053"/>
    </source>
</evidence>
<feature type="transmembrane region" description="Helical" evidence="16">
    <location>
        <begin position="1047"/>
        <end position="1066"/>
    </location>
</feature>
<feature type="transmembrane region" description="Helical" evidence="16">
    <location>
        <begin position="206"/>
        <end position="226"/>
    </location>
</feature>
<evidence type="ECO:0000256" key="8">
    <source>
        <dbReference type="ARBA" id="ARBA00022989"/>
    </source>
</evidence>
<evidence type="ECO:0000256" key="3">
    <source>
        <dbReference type="ARBA" id="ARBA00022461"/>
    </source>
</evidence>
<feature type="transmembrane region" description="Helical" evidence="16">
    <location>
        <begin position="924"/>
        <end position="947"/>
    </location>
</feature>
<dbReference type="EMBL" id="GQ132121">
    <property type="protein sequence ID" value="ACX44803.1"/>
    <property type="molecule type" value="mRNA"/>
</dbReference>
<feature type="compositionally biased region" description="Basic and acidic residues" evidence="17">
    <location>
        <begin position="34"/>
        <end position="60"/>
    </location>
</feature>
<dbReference type="InterPro" id="IPR001696">
    <property type="entry name" value="Na_channel_asu"/>
</dbReference>
<dbReference type="FunFam" id="1.20.120.350:FF:000019">
    <property type="entry name" value="Sodium channel protein"/>
    <property type="match status" value="1"/>
</dbReference>
<feature type="domain" description="Ion transport" evidence="18">
    <location>
        <begin position="855"/>
        <end position="1122"/>
    </location>
</feature>
<keyword evidence="6" id="KW-0677">Repeat</keyword>
<feature type="transmembrane region" description="Helical" evidence="16">
    <location>
        <begin position="585"/>
        <end position="609"/>
    </location>
</feature>
<evidence type="ECO:0000256" key="15">
    <source>
        <dbReference type="ARBA" id="ARBA00023303"/>
    </source>
</evidence>
<evidence type="ECO:0000256" key="6">
    <source>
        <dbReference type="ARBA" id="ARBA00022737"/>
    </source>
</evidence>
<dbReference type="Gene3D" id="1.10.238.10">
    <property type="entry name" value="EF-hand"/>
    <property type="match status" value="1"/>
</dbReference>
<feature type="transmembrane region" description="Helical" evidence="16">
    <location>
        <begin position="1388"/>
        <end position="1415"/>
    </location>
</feature>
<feature type="transmembrane region" description="Helical" evidence="16">
    <location>
        <begin position="1086"/>
        <end position="1112"/>
    </location>
</feature>
<dbReference type="PANTHER" id="PTHR10037:SF288">
    <property type="entry name" value="SODIUM CHANNEL PROTEIN PARA"/>
    <property type="match status" value="1"/>
</dbReference>
<feature type="transmembrane region" description="Helical" evidence="16">
    <location>
        <begin position="861"/>
        <end position="880"/>
    </location>
</feature>
<dbReference type="SUPFAM" id="SSF81324">
    <property type="entry name" value="Voltage-gated potassium channels"/>
    <property type="match status" value="4"/>
</dbReference>
<feature type="transmembrane region" description="Helical" evidence="16">
    <location>
        <begin position="640"/>
        <end position="663"/>
    </location>
</feature>
<feature type="transmembrane region" description="Helical" evidence="16">
    <location>
        <begin position="166"/>
        <end position="186"/>
    </location>
</feature>
<evidence type="ECO:0000256" key="5">
    <source>
        <dbReference type="ARBA" id="ARBA00022692"/>
    </source>
</evidence>
<feature type="transmembrane region" description="Helical" evidence="16">
    <location>
        <begin position="393"/>
        <end position="416"/>
    </location>
</feature>
<evidence type="ECO:0000256" key="11">
    <source>
        <dbReference type="ARBA" id="ARBA00023136"/>
    </source>
</evidence>
<keyword evidence="5 16" id="KW-0812">Transmembrane</keyword>
<keyword evidence="11 16" id="KW-0472">Membrane</keyword>
<comment type="function">
    <text evidence="16">Mediates the voltage-dependent sodium ion permeability of excitable membranes. Assuming opened or closed conformations in response to the voltage difference across the membrane, the protein forms a sodium-selective channel through which Na(+) ions may pass in accordance with their electrochemical gradient.</text>
</comment>
<dbReference type="GO" id="GO:0001518">
    <property type="term" value="C:voltage-gated sodium channel complex"/>
    <property type="evidence" value="ECO:0007669"/>
    <property type="project" value="UniProtKB-UniRule"/>
</dbReference>
<feature type="transmembrane region" description="Helical" evidence="16">
    <location>
        <begin position="1298"/>
        <end position="1316"/>
    </location>
</feature>
<dbReference type="InterPro" id="IPR043203">
    <property type="entry name" value="VGCC_Ca_Na"/>
</dbReference>
<dbReference type="Pfam" id="PF00520">
    <property type="entry name" value="Ion_trans"/>
    <property type="match status" value="4"/>
</dbReference>
<dbReference type="FunFam" id="1.20.120.350:FF:000059">
    <property type="entry name" value="Sodium channel protein"/>
    <property type="match status" value="1"/>
</dbReference>
<keyword evidence="9 16" id="KW-0915">Sodium</keyword>
<dbReference type="Pfam" id="PF16905">
    <property type="entry name" value="GPHH"/>
    <property type="match status" value="1"/>
</dbReference>
<dbReference type="InterPro" id="IPR027359">
    <property type="entry name" value="Volt_channel_dom_sf"/>
</dbReference>
<dbReference type="GO" id="GO:0019228">
    <property type="term" value="P:neuronal action potential"/>
    <property type="evidence" value="ECO:0007669"/>
    <property type="project" value="TreeGrafter"/>
</dbReference>
<dbReference type="InterPro" id="IPR005821">
    <property type="entry name" value="Ion_trans_dom"/>
</dbReference>
<feature type="transmembrane region" description="Helical" evidence="16">
    <location>
        <begin position="141"/>
        <end position="159"/>
    </location>
</feature>
<reference evidence="20" key="1">
    <citation type="journal article" date="2009" name="Insect Biochem. Mol. Biol.">
        <title>The discovery of a novel sodium channel in the cockroach Periplaneta americana: evidence for an early duplication of the para-like gene.</title>
        <authorList>
            <person name="Moignot B."/>
            <person name="Lemaire C."/>
            <person name="Quinchard S."/>
            <person name="Lapied B."/>
            <person name="Legros C."/>
        </authorList>
    </citation>
    <scope>NUCLEOTIDE SEQUENCE</scope>
    <source>
        <tissue evidence="20">Nerve cord</tissue>
    </source>
</reference>
<feature type="transmembrane region" description="Helical" evidence="16">
    <location>
        <begin position="1233"/>
        <end position="1251"/>
    </location>
</feature>
<keyword evidence="4" id="KW-1003">Cell membrane</keyword>
<evidence type="ECO:0000256" key="4">
    <source>
        <dbReference type="ARBA" id="ARBA00022475"/>
    </source>
</evidence>
<evidence type="ECO:0000256" key="17">
    <source>
        <dbReference type="SAM" id="MobiDB-lite"/>
    </source>
</evidence>
<dbReference type="Gene3D" id="1.20.120.350">
    <property type="entry name" value="Voltage-gated potassium channels. Chain C"/>
    <property type="match status" value="4"/>
</dbReference>
<comment type="similarity">
    <text evidence="16">Belongs to the sodium channel (TC 1.A.1.10) family.</text>
</comment>
<keyword evidence="14 16" id="KW-0739">Sodium transport</keyword>
<feature type="transmembrane region" description="Helical" evidence="16">
    <location>
        <begin position="261"/>
        <end position="281"/>
    </location>
</feature>
<feature type="domain" description="Voltage-dependent L-type calcium channel IQ-associated" evidence="19">
    <location>
        <begin position="1433"/>
        <end position="1480"/>
    </location>
</feature>
<feature type="domain" description="Ion transport" evidence="18">
    <location>
        <begin position="1170"/>
        <end position="1421"/>
    </location>
</feature>
<feature type="transmembrane region" description="Helical" evidence="16">
    <location>
        <begin position="1172"/>
        <end position="1189"/>
    </location>
</feature>
<evidence type="ECO:0000256" key="16">
    <source>
        <dbReference type="RuleBase" id="RU361132"/>
    </source>
</evidence>
<comment type="caution">
    <text evidence="16">Lacks conserved residue(s) required for the propagation of feature annotation.</text>
</comment>
<keyword evidence="13" id="KW-0325">Glycoprotein</keyword>
<feature type="transmembrane region" description="Helical" evidence="16">
    <location>
        <begin position="718"/>
        <end position="741"/>
    </location>
</feature>
<evidence type="ECO:0000259" key="18">
    <source>
        <dbReference type="Pfam" id="PF00520"/>
    </source>
</evidence>
<evidence type="ECO:0000259" key="19">
    <source>
        <dbReference type="Pfam" id="PF16905"/>
    </source>
</evidence>
<evidence type="ECO:0000256" key="12">
    <source>
        <dbReference type="ARBA" id="ARBA00023157"/>
    </source>
</evidence>
<evidence type="ECO:0000256" key="10">
    <source>
        <dbReference type="ARBA" id="ARBA00023065"/>
    </source>
</evidence>
<dbReference type="GO" id="GO:0022843">
    <property type="term" value="F:voltage-gated monoatomic cation channel activity"/>
    <property type="evidence" value="ECO:0007669"/>
    <property type="project" value="UniProtKB-ARBA"/>
</dbReference>
<dbReference type="FunFam" id="1.20.120.350:FF:000075">
    <property type="entry name" value="Sodium channel protein"/>
    <property type="match status" value="1"/>
</dbReference>
<dbReference type="PRINTS" id="PR00170">
    <property type="entry name" value="NACHANNEL"/>
</dbReference>
<evidence type="ECO:0000256" key="7">
    <source>
        <dbReference type="ARBA" id="ARBA00022882"/>
    </source>
</evidence>
<keyword evidence="12" id="KW-1015">Disulfide bond</keyword>
<keyword evidence="7 16" id="KW-0851">Voltage-gated channel</keyword>
<keyword evidence="3 16" id="KW-0894">Sodium channel</keyword>
<evidence type="ECO:0000256" key="13">
    <source>
        <dbReference type="ARBA" id="ARBA00023180"/>
    </source>
</evidence>
<feature type="region of interest" description="Disordered" evidence="17">
    <location>
        <begin position="1"/>
        <end position="68"/>
    </location>
</feature>
<name>D0E0C3_PERAM</name>
<proteinExistence type="evidence at transcript level"/>
<sequence length="1553" mass="178903">MADNSPLIREERQRLFRPYTRAMLTAPSAQPAKENGKTEENKDNSRDKGRGANKDRDGSAHPDQALEQGSRLPARMRNIFPAELASTPLEDFDPFYKNKKTFVVVTKAGDIFRFSGEKSLWTLDPFTPIRRVAISTMVQPIFSYFIMITILIHCIFMIMPATQTTYILELVFLSIYTIEVVVKVLARGFILHPFAYLRDPWNWLDFLVTLIGYITLVVDLGHLYALRAFRVLRSWRTVTIVPGWRTIVDALSLSITSLKDLVLLLLFSLFVFAVLGLQIYMGVLTQKCVKHFPTDGSWGNFTDERWFNYTSNSSHWYIPDDWIEYPLCGNSSGAGMCPPGYTCLQGYGGNPNYGYTSFDTFGWAFLSVFRLVTLDYWEDLYQLALRSAGPWHILFFIIVVFYGTFCFLNFILAVVVMSYTHMVKRADEEKAAERELKKEKKAASVANNTANGQEQTTIEMNGDEAVVIDNNDQAARQQSDPETPAPSVTQRLTDFLCVWDCCVPWQKLQGAIGAVVLSPFFELFIAVIIVLNITFMALDHHDMNVEFERILRTGNYIFTSIYIVEAVLKIIALSPKFYFKDSWNVFDFIIVVFAILELGLEGVQGLSVFRSFRLLRVFRLAKFWPTLNNFMSVMTKSYGAFVNVMYVMFLLLFIFAIIGMQLFGMNYIDNMERFPDGDLPRWNFTDFLHSFMIVFRALCGEWIESMWDCMLVGDWSCIPFFVAVFFVGNLVILNLLIALLLNNYGSFCTSSTSDEEDSKDEDALAQIVRIFKRFKPNLNAVKLSPMKPDSEDIVESQEIQGNNIADAEDVLAGESPPDCCCNAFYKCFPSRPARDSSVQRMWSNIRRVCFLLAKNKYFQKFVTAVLVITSVLLALEDIYLPQRPVLVNITLYVDYVLTAFFVIEMIIMLFAVGFKKYFTSKWYWLDFIVVVAYLLNFVLMCAGIEALQTLRLLRVFRLFRPLSKVNGMQVVTSTLVEAVPHIFNVILVGIFFWLVFAIMGVQLFAGKFYKCVDENSTVLSHEITMDRNDCLHENYTWENSPMNFDHVGNAYLSLLQVATFKGWLQIMNGAIDSREVHKQPIRETNIYMYLYFIFFIVFGSFFILKLFVCILIDIFRQQRRKAEGLSATDSRTQLIYRRAVMRTMSAKPVKRIPKPTCHPQSLMYDISVNRKFEYTMMILIILNVAVMAIDHYGQSMEFSEVLDYLNLIFIIIFFVECVIKVSGLRHHYFKDPWNIIDFLYVVLAIAGLMLSDVIEKYFISPTLLRILRILRVGRLLRYFQSARGMRLLLLALRKALRTLFNVSFLLFVIMFVYAVFGMEFFMHIRDAGAIDDVYNFKTFGQSIILLFQLATSAGWDGVYFAIANEEDCRAPDHELGYPGNCGSRALGIAYLVSYLIITCLVVINMYAAVILDYVLEVYEDSKEGLTDDDYDMFFEVWQQFDPEATQYIRYDQLSELLEALQPPLQVQEPNKYKILSMNIPICKDDHIFYKDVLEALVKDVFSRRGSPVEAGDVQAPNVDGAEYKPVSSTLQRQREEYCVRLIQNAWRKHKQQN</sequence>
<keyword evidence="10 16" id="KW-0406">Ion transport</keyword>
<accession>D0E0C3</accession>
<feature type="transmembrane region" description="Helical" evidence="16">
    <location>
        <begin position="892"/>
        <end position="912"/>
    </location>
</feature>
<dbReference type="Gene3D" id="1.10.287.70">
    <property type="match status" value="4"/>
</dbReference>
<comment type="subcellular location">
    <subcellularLocation>
        <location evidence="1 16">Cell membrane</location>
        <topology evidence="1 16">Multi-pass membrane protein</topology>
    </subcellularLocation>
</comment>
<evidence type="ECO:0000313" key="20">
    <source>
        <dbReference type="EMBL" id="ACX44803.1"/>
    </source>
</evidence>
<protein>
    <recommendedName>
        <fullName evidence="16">Sodium channel protein</fullName>
    </recommendedName>
</protein>
<evidence type="ECO:0000256" key="2">
    <source>
        <dbReference type="ARBA" id="ARBA00022448"/>
    </source>
</evidence>
<keyword evidence="8 16" id="KW-1133">Transmembrane helix</keyword>
<feature type="domain" description="Ion transport" evidence="18">
    <location>
        <begin position="140"/>
        <end position="426"/>
    </location>
</feature>